<dbReference type="PANTHER" id="PTHR33293:SF1">
    <property type="entry name" value="INSERTION ELEMENT IS1 1 PROTEIN INSB-RELATED"/>
    <property type="match status" value="1"/>
</dbReference>
<dbReference type="Pfam" id="PF03400">
    <property type="entry name" value="DDE_Tnp_IS1"/>
    <property type="match status" value="1"/>
</dbReference>
<dbReference type="GO" id="GO:0004803">
    <property type="term" value="F:transposase activity"/>
    <property type="evidence" value="ECO:0007669"/>
    <property type="project" value="InterPro"/>
</dbReference>
<evidence type="ECO:0000256" key="3">
    <source>
        <dbReference type="ARBA" id="ARBA00022578"/>
    </source>
</evidence>
<keyword evidence="4" id="KW-0233">DNA recombination</keyword>
<gene>
    <name evidence="5" type="ORF">MiTe_04601</name>
</gene>
<comment type="similarity">
    <text evidence="2">Belongs to the transposase 27 family.</text>
</comment>
<comment type="function">
    <text evidence="1">Absolutely required for transposition of IS1.</text>
</comment>
<evidence type="ECO:0008006" key="7">
    <source>
        <dbReference type="Google" id="ProtNLM"/>
    </source>
</evidence>
<comment type="caution">
    <text evidence="5">The sequence shown here is derived from an EMBL/GenBank/DDBJ whole genome shotgun (WGS) entry which is preliminary data.</text>
</comment>
<dbReference type="Proteomes" id="UP000324917">
    <property type="component" value="Unassembled WGS sequence"/>
</dbReference>
<evidence type="ECO:0000313" key="6">
    <source>
        <dbReference type="Proteomes" id="UP000324917"/>
    </source>
</evidence>
<protein>
    <recommendedName>
        <fullName evidence="7">IS1 transposase</fullName>
    </recommendedName>
</protein>
<accession>A0A5A5RRZ0</accession>
<keyword evidence="3" id="KW-0815">Transposition</keyword>
<dbReference type="AlphaFoldDB" id="A0A5A5RRZ0"/>
<dbReference type="PANTHER" id="PTHR33293">
    <property type="entry name" value="INSERTION ELEMENT IS1 1 PROTEIN INSB-RELATED"/>
    <property type="match status" value="1"/>
</dbReference>
<proteinExistence type="inferred from homology"/>
<sequence length="103" mass="12243">MGWVLGDHSAETFRPLWELVKTWGCYFYVTDGWSVYPCFIADEDHIISKTYMTRVEGENTRLRQYLARLHSQTLCYSKSIEMLGYSIRLLIHYLKFWEVPIPA</sequence>
<name>A0A5A5RRZ0_MICAE</name>
<dbReference type="InterPro" id="IPR051354">
    <property type="entry name" value="Transposase_27_IS1"/>
</dbReference>
<dbReference type="InterPro" id="IPR005063">
    <property type="entry name" value="Transposase_27"/>
</dbReference>
<evidence type="ECO:0000256" key="4">
    <source>
        <dbReference type="ARBA" id="ARBA00023172"/>
    </source>
</evidence>
<evidence type="ECO:0000256" key="2">
    <source>
        <dbReference type="ARBA" id="ARBA00008841"/>
    </source>
</evidence>
<organism evidence="5 6">
    <name type="scientific">Microcystis aeruginosa NIES-2520</name>
    <dbReference type="NCBI Taxonomy" id="2303982"/>
    <lineage>
        <taxon>Bacteria</taxon>
        <taxon>Bacillati</taxon>
        <taxon>Cyanobacteriota</taxon>
        <taxon>Cyanophyceae</taxon>
        <taxon>Oscillatoriophycideae</taxon>
        <taxon>Chroococcales</taxon>
        <taxon>Microcystaceae</taxon>
        <taxon>Microcystis</taxon>
    </lineage>
</organism>
<dbReference type="EMBL" id="BHVP01000174">
    <property type="protein sequence ID" value="GCA77745.1"/>
    <property type="molecule type" value="Genomic_DNA"/>
</dbReference>
<reference evidence="5 6" key="1">
    <citation type="submission" date="2018-09" db="EMBL/GenBank/DDBJ databases">
        <title>Evolutionary history of phycoerythrin pigmentation in the water bloom-forming cyanobacterium Microcystis aeruginosa.</title>
        <authorList>
            <person name="Tanabe Y."/>
            <person name="Tanabe Y."/>
            <person name="Yamaguchi H."/>
        </authorList>
    </citation>
    <scope>NUCLEOTIDE SEQUENCE [LARGE SCALE GENOMIC DNA]</scope>
    <source>
        <strain evidence="5 6">NIES-2520</strain>
    </source>
</reference>
<dbReference type="GO" id="GO:0003677">
    <property type="term" value="F:DNA binding"/>
    <property type="evidence" value="ECO:0007669"/>
    <property type="project" value="InterPro"/>
</dbReference>
<evidence type="ECO:0000313" key="5">
    <source>
        <dbReference type="EMBL" id="GCA77745.1"/>
    </source>
</evidence>
<evidence type="ECO:0000256" key="1">
    <source>
        <dbReference type="ARBA" id="ARBA00004091"/>
    </source>
</evidence>
<dbReference type="GO" id="GO:0006313">
    <property type="term" value="P:DNA transposition"/>
    <property type="evidence" value="ECO:0007669"/>
    <property type="project" value="InterPro"/>
</dbReference>